<accession>A0A4R6BNI1</accession>
<name>A0A4R6BNI1_9STAP</name>
<gene>
    <name evidence="2" type="ORF">ERX37_04875</name>
</gene>
<dbReference type="InterPro" id="IPR009942">
    <property type="entry name" value="DUF1474"/>
</dbReference>
<organism evidence="2 3">
    <name type="scientific">Macrococcus hajekii</name>
    <dbReference type="NCBI Taxonomy" id="198482"/>
    <lineage>
        <taxon>Bacteria</taxon>
        <taxon>Bacillati</taxon>
        <taxon>Bacillota</taxon>
        <taxon>Bacilli</taxon>
        <taxon>Bacillales</taxon>
        <taxon>Staphylococcaceae</taxon>
        <taxon>Macrococcus</taxon>
    </lineage>
</organism>
<evidence type="ECO:0000313" key="3">
    <source>
        <dbReference type="Proteomes" id="UP000295328"/>
    </source>
</evidence>
<evidence type="ECO:0000259" key="1">
    <source>
        <dbReference type="Pfam" id="PF07342"/>
    </source>
</evidence>
<dbReference type="Proteomes" id="UP000295328">
    <property type="component" value="Unassembled WGS sequence"/>
</dbReference>
<sequence length="99" mass="12055">MKQSLFFNLDNEVNKLSIIQERLADLGQLNNWFMEDYYSYTSMDAECRDMHARSYSEQRIKLDQQFYLMEKYQEELKEVYVNLDKFLTEARDKGELKND</sequence>
<protein>
    <recommendedName>
        <fullName evidence="1">TscT toxin domain-containing protein</fullName>
    </recommendedName>
</protein>
<dbReference type="Pfam" id="PF07342">
    <property type="entry name" value="TscT"/>
    <property type="match status" value="1"/>
</dbReference>
<keyword evidence="3" id="KW-1185">Reference proteome</keyword>
<dbReference type="EMBL" id="SCWE01000001">
    <property type="protein sequence ID" value="TDM03420.1"/>
    <property type="molecule type" value="Genomic_DNA"/>
</dbReference>
<comment type="caution">
    <text evidence="2">The sequence shown here is derived from an EMBL/GenBank/DDBJ whole genome shotgun (WGS) entry which is preliminary data.</text>
</comment>
<dbReference type="AlphaFoldDB" id="A0A4R6BNI1"/>
<reference evidence="2 3" key="1">
    <citation type="submission" date="2019-01" db="EMBL/GenBank/DDBJ databases">
        <title>Draft genome sequences of the type strains of six Macrococcus species.</title>
        <authorList>
            <person name="Mazhar S."/>
            <person name="Altermann E."/>
            <person name="Hill C."/>
            <person name="Mcauliffe O."/>
        </authorList>
    </citation>
    <scope>NUCLEOTIDE SEQUENCE [LARGE SCALE GENOMIC DNA]</scope>
    <source>
        <strain evidence="2 3">CCM4809</strain>
    </source>
</reference>
<proteinExistence type="predicted"/>
<dbReference type="RefSeq" id="WP_133429516.1">
    <property type="nucleotide sequence ID" value="NZ_BMCC01000001.1"/>
</dbReference>
<evidence type="ECO:0000313" key="2">
    <source>
        <dbReference type="EMBL" id="TDM03420.1"/>
    </source>
</evidence>
<feature type="domain" description="TscT toxin" evidence="1">
    <location>
        <begin position="8"/>
        <end position="84"/>
    </location>
</feature>